<dbReference type="Pfam" id="PF05118">
    <property type="entry name" value="Asp_Arg_Hydrox"/>
    <property type="match status" value="1"/>
</dbReference>
<dbReference type="AlphaFoldDB" id="A0A812QXW6"/>
<evidence type="ECO:0000256" key="1">
    <source>
        <dbReference type="ARBA" id="ARBA00007730"/>
    </source>
</evidence>
<accession>A0A812QXW6</accession>
<protein>
    <submittedName>
        <fullName evidence="5">ASPH protein</fullName>
    </submittedName>
</protein>
<evidence type="ECO:0000256" key="3">
    <source>
        <dbReference type="ARBA" id="ARBA00023002"/>
    </source>
</evidence>
<dbReference type="EMBL" id="CAJNIZ010018446">
    <property type="protein sequence ID" value="CAE7409968.1"/>
    <property type="molecule type" value="Genomic_DNA"/>
</dbReference>
<keyword evidence="6" id="KW-1185">Reference proteome</keyword>
<dbReference type="GO" id="GO:0016020">
    <property type="term" value="C:membrane"/>
    <property type="evidence" value="ECO:0007669"/>
    <property type="project" value="TreeGrafter"/>
</dbReference>
<feature type="domain" description="Aspartyl/asparaginy/proline hydroxylase" evidence="4">
    <location>
        <begin position="66"/>
        <end position="228"/>
    </location>
</feature>
<reference evidence="5" key="1">
    <citation type="submission" date="2021-02" db="EMBL/GenBank/DDBJ databases">
        <authorList>
            <person name="Dougan E. K."/>
            <person name="Rhodes N."/>
            <person name="Thang M."/>
            <person name="Chan C."/>
        </authorList>
    </citation>
    <scope>NUCLEOTIDE SEQUENCE</scope>
</reference>
<sequence>MSLHVWLNRVLDAQGDLDACRHWAEKCVFRGILWEHPYQRPGHFLRGLKSQPWHSAQQFELCRRLESAYEAIKAELLALSSVHPEWSRVGGRAAHDGGLIQSGDWQEVILLGDSEHCFANRQRCPATSTALASRPEAVECARLGVGEALFSLLKPHTSLRTHCGPTNMRLTCHLGLIVPDDCHIIAGGGPPRKWKEGQCIVFDDSYEHSVENRSDQSRVVLLVNFWHPDLPPTDWARLATLASGGG</sequence>
<dbReference type="InterPro" id="IPR051821">
    <property type="entry name" value="Asp/Asn_beta-hydroxylase"/>
</dbReference>
<dbReference type="Proteomes" id="UP000649617">
    <property type="component" value="Unassembled WGS sequence"/>
</dbReference>
<organism evidence="5 6">
    <name type="scientific">Symbiodinium pilosum</name>
    <name type="common">Dinoflagellate</name>
    <dbReference type="NCBI Taxonomy" id="2952"/>
    <lineage>
        <taxon>Eukaryota</taxon>
        <taxon>Sar</taxon>
        <taxon>Alveolata</taxon>
        <taxon>Dinophyceae</taxon>
        <taxon>Suessiales</taxon>
        <taxon>Symbiodiniaceae</taxon>
        <taxon>Symbiodinium</taxon>
    </lineage>
</organism>
<dbReference type="SUPFAM" id="SSF51197">
    <property type="entry name" value="Clavaminate synthase-like"/>
    <property type="match status" value="1"/>
</dbReference>
<evidence type="ECO:0000313" key="5">
    <source>
        <dbReference type="EMBL" id="CAE7409968.1"/>
    </source>
</evidence>
<comment type="caution">
    <text evidence="5">The sequence shown here is derived from an EMBL/GenBank/DDBJ whole genome shotgun (WGS) entry which is preliminary data.</text>
</comment>
<gene>
    <name evidence="5" type="primary">ASPH</name>
    <name evidence="5" type="ORF">SPIL2461_LOCUS10111</name>
</gene>
<dbReference type="PANTHER" id="PTHR46332:SF5">
    <property type="entry name" value="ASPARTATE BETA-HYDROXYLASE DOMAIN CONTAINING 2"/>
    <property type="match status" value="1"/>
</dbReference>
<keyword evidence="2" id="KW-0223">Dioxygenase</keyword>
<evidence type="ECO:0000256" key="2">
    <source>
        <dbReference type="ARBA" id="ARBA00022964"/>
    </source>
</evidence>
<evidence type="ECO:0000259" key="4">
    <source>
        <dbReference type="Pfam" id="PF05118"/>
    </source>
</evidence>
<evidence type="ECO:0000313" key="6">
    <source>
        <dbReference type="Proteomes" id="UP000649617"/>
    </source>
</evidence>
<dbReference type="OrthoDB" id="438431at2759"/>
<keyword evidence="3" id="KW-0560">Oxidoreductase</keyword>
<proteinExistence type="inferred from homology"/>
<name>A0A812QXW6_SYMPI</name>
<dbReference type="InterPro" id="IPR027443">
    <property type="entry name" value="IPNS-like_sf"/>
</dbReference>
<dbReference type="Gene3D" id="2.60.120.330">
    <property type="entry name" value="B-lactam Antibiotic, Isopenicillin N Synthase, Chain"/>
    <property type="match status" value="1"/>
</dbReference>
<comment type="similarity">
    <text evidence="1">Belongs to the aspartyl/asparaginyl beta-hydroxylase family.</text>
</comment>
<dbReference type="InterPro" id="IPR007803">
    <property type="entry name" value="Asp/Arg/Pro-Hydrxlase"/>
</dbReference>
<dbReference type="GO" id="GO:0051213">
    <property type="term" value="F:dioxygenase activity"/>
    <property type="evidence" value="ECO:0007669"/>
    <property type="project" value="UniProtKB-KW"/>
</dbReference>
<dbReference type="PANTHER" id="PTHR46332">
    <property type="entry name" value="ASPARTATE BETA-HYDROXYLASE DOMAIN-CONTAINING PROTEIN 2"/>
    <property type="match status" value="1"/>
</dbReference>